<dbReference type="PROSITE" id="PS01031">
    <property type="entry name" value="SHSP"/>
    <property type="match status" value="1"/>
</dbReference>
<dbReference type="GeneID" id="14919277"/>
<evidence type="ECO:0000256" key="3">
    <source>
        <dbReference type="RuleBase" id="RU003616"/>
    </source>
</evidence>
<reference evidence="6 7" key="1">
    <citation type="journal article" date="2013" name="Genome Biol.">
        <title>Genome of Acanthamoeba castellanii highlights extensive lateral gene transfer and early evolution of tyrosine kinase signaling.</title>
        <authorList>
            <person name="Clarke M."/>
            <person name="Lohan A.J."/>
            <person name="Liu B."/>
            <person name="Lagkouvardos I."/>
            <person name="Roy S."/>
            <person name="Zafar N."/>
            <person name="Bertelli C."/>
            <person name="Schilde C."/>
            <person name="Kianianmomeni A."/>
            <person name="Burglin T.R."/>
            <person name="Frech C."/>
            <person name="Turcotte B."/>
            <person name="Kopec K.O."/>
            <person name="Synnott J.M."/>
            <person name="Choo C."/>
            <person name="Paponov I."/>
            <person name="Finkler A."/>
            <person name="Soon Heng Tan C."/>
            <person name="Hutchins A.P."/>
            <person name="Weinmeier T."/>
            <person name="Rattei T."/>
            <person name="Chu J.S."/>
            <person name="Gimenez G."/>
            <person name="Irimia M."/>
            <person name="Rigden D.J."/>
            <person name="Fitzpatrick D.A."/>
            <person name="Lorenzo-Morales J."/>
            <person name="Bateman A."/>
            <person name="Chiu C.H."/>
            <person name="Tang P."/>
            <person name="Hegemann P."/>
            <person name="Fromm H."/>
            <person name="Raoult D."/>
            <person name="Greub G."/>
            <person name="Miranda-Saavedra D."/>
            <person name="Chen N."/>
            <person name="Nash P."/>
            <person name="Ginger M.L."/>
            <person name="Horn M."/>
            <person name="Schaap P."/>
            <person name="Caler L."/>
            <person name="Loftus B."/>
        </authorList>
    </citation>
    <scope>NUCLEOTIDE SEQUENCE [LARGE SCALE GENOMIC DNA]</scope>
    <source>
        <strain evidence="6 7">Neff</strain>
    </source>
</reference>
<evidence type="ECO:0000313" key="6">
    <source>
        <dbReference type="EMBL" id="ELR18504.1"/>
    </source>
</evidence>
<comment type="similarity">
    <text evidence="2 3">Belongs to the small heat shock protein (HSP20) family.</text>
</comment>
<dbReference type="RefSeq" id="XP_004340543.1">
    <property type="nucleotide sequence ID" value="XM_004340495.1"/>
</dbReference>
<sequence>MNYTPQDFGDLSSPASLERMGKWGEKVAALPREIRRGRLIREAGVDWKSLPGWKGLKDVDKVYFNPNIDDQTLWCPRVGTLFEEDTGHLLVEVELPGVPREDIGLELDEDDEDGSMSLTIAALKPQRAKEESACEVQGVYHIQERHYGRFFRTVRLPYKVERDLIRAHISEGVLHVHLTMKTSKARIHIGEREDEEATSASAKGKEKGEQAK</sequence>
<feature type="region of interest" description="Disordered" evidence="4">
    <location>
        <begin position="187"/>
        <end position="212"/>
    </location>
</feature>
<dbReference type="AlphaFoldDB" id="L8GZ14"/>
<dbReference type="PANTHER" id="PTHR11527">
    <property type="entry name" value="HEAT-SHOCK PROTEIN 20 FAMILY MEMBER"/>
    <property type="match status" value="1"/>
</dbReference>
<dbReference type="Proteomes" id="UP000011083">
    <property type="component" value="Unassembled WGS sequence"/>
</dbReference>
<dbReference type="OrthoDB" id="1431247at2759"/>
<evidence type="ECO:0000256" key="2">
    <source>
        <dbReference type="PROSITE-ProRule" id="PRU00285"/>
    </source>
</evidence>
<organism evidence="6 7">
    <name type="scientific">Acanthamoeba castellanii (strain ATCC 30010 / Neff)</name>
    <dbReference type="NCBI Taxonomy" id="1257118"/>
    <lineage>
        <taxon>Eukaryota</taxon>
        <taxon>Amoebozoa</taxon>
        <taxon>Discosea</taxon>
        <taxon>Longamoebia</taxon>
        <taxon>Centramoebida</taxon>
        <taxon>Acanthamoebidae</taxon>
        <taxon>Acanthamoeba</taxon>
    </lineage>
</organism>
<dbReference type="CDD" id="cd06464">
    <property type="entry name" value="ACD_sHsps-like"/>
    <property type="match status" value="1"/>
</dbReference>
<dbReference type="InterPro" id="IPR031107">
    <property type="entry name" value="Small_HSP"/>
</dbReference>
<protein>
    <recommendedName>
        <fullName evidence="5">SHSP domain-containing protein</fullName>
    </recommendedName>
</protein>
<dbReference type="KEGG" id="acan:ACA1_045360"/>
<dbReference type="InterPro" id="IPR008978">
    <property type="entry name" value="HSP20-like_chaperone"/>
</dbReference>
<dbReference type="InterPro" id="IPR002068">
    <property type="entry name" value="A-crystallin/Hsp20_dom"/>
</dbReference>
<name>L8GZ14_ACACF</name>
<keyword evidence="7" id="KW-1185">Reference proteome</keyword>
<dbReference type="SUPFAM" id="SSF49764">
    <property type="entry name" value="HSP20-like chaperones"/>
    <property type="match status" value="1"/>
</dbReference>
<keyword evidence="1" id="KW-0346">Stress response</keyword>
<proteinExistence type="inferred from homology"/>
<accession>L8GZ14</accession>
<dbReference type="STRING" id="1257118.L8GZ14"/>
<evidence type="ECO:0000259" key="5">
    <source>
        <dbReference type="PROSITE" id="PS01031"/>
    </source>
</evidence>
<dbReference type="VEuPathDB" id="AmoebaDB:ACA1_045360"/>
<dbReference type="Gene3D" id="2.60.40.790">
    <property type="match status" value="1"/>
</dbReference>
<evidence type="ECO:0000256" key="1">
    <source>
        <dbReference type="ARBA" id="ARBA00023016"/>
    </source>
</evidence>
<feature type="compositionally biased region" description="Basic and acidic residues" evidence="4">
    <location>
        <begin position="203"/>
        <end position="212"/>
    </location>
</feature>
<evidence type="ECO:0000256" key="4">
    <source>
        <dbReference type="SAM" id="MobiDB-lite"/>
    </source>
</evidence>
<evidence type="ECO:0000313" key="7">
    <source>
        <dbReference type="Proteomes" id="UP000011083"/>
    </source>
</evidence>
<dbReference type="EMBL" id="KB007952">
    <property type="protein sequence ID" value="ELR18504.1"/>
    <property type="molecule type" value="Genomic_DNA"/>
</dbReference>
<feature type="domain" description="SHSP" evidence="5">
    <location>
        <begin position="69"/>
        <end position="195"/>
    </location>
</feature>
<dbReference type="Pfam" id="PF00011">
    <property type="entry name" value="HSP20"/>
    <property type="match status" value="1"/>
</dbReference>
<gene>
    <name evidence="6" type="ORF">ACA1_045360</name>
</gene>